<evidence type="ECO:0000256" key="9">
    <source>
        <dbReference type="RuleBase" id="RU010713"/>
    </source>
</evidence>
<comment type="subcellular location">
    <subcellularLocation>
        <location evidence="1 9">Cell membrane</location>
        <topology evidence="1 9">Multi-pass membrane protein</topology>
    </subcellularLocation>
</comment>
<dbReference type="GO" id="GO:0005921">
    <property type="term" value="C:gap junction"/>
    <property type="evidence" value="ECO:0007669"/>
    <property type="project" value="UniProtKB-UniRule"/>
</dbReference>
<keyword evidence="3" id="KW-1003">Cell membrane</keyword>
<dbReference type="Proteomes" id="UP001519460">
    <property type="component" value="Unassembled WGS sequence"/>
</dbReference>
<evidence type="ECO:0000256" key="8">
    <source>
        <dbReference type="ARBA" id="ARBA00023303"/>
    </source>
</evidence>
<feature type="transmembrane region" description="Helical" evidence="9">
    <location>
        <begin position="12"/>
        <end position="33"/>
    </location>
</feature>
<evidence type="ECO:0000256" key="1">
    <source>
        <dbReference type="ARBA" id="ARBA00004651"/>
    </source>
</evidence>
<keyword evidence="4 9" id="KW-0812">Transmembrane</keyword>
<reference evidence="10 11" key="1">
    <citation type="journal article" date="2023" name="Sci. Data">
        <title>Genome assembly of the Korean intertidal mud-creeper Batillaria attramentaria.</title>
        <authorList>
            <person name="Patra A.K."/>
            <person name="Ho P.T."/>
            <person name="Jun S."/>
            <person name="Lee S.J."/>
            <person name="Kim Y."/>
            <person name="Won Y.J."/>
        </authorList>
    </citation>
    <scope>NUCLEOTIDE SEQUENCE [LARGE SCALE GENOMIC DNA]</scope>
    <source>
        <strain evidence="10">Wonlab-2016</strain>
    </source>
</reference>
<evidence type="ECO:0000256" key="6">
    <source>
        <dbReference type="ARBA" id="ARBA00023065"/>
    </source>
</evidence>
<keyword evidence="11" id="KW-1185">Reference proteome</keyword>
<dbReference type="PROSITE" id="PS51013">
    <property type="entry name" value="PANNEXIN"/>
    <property type="match status" value="1"/>
</dbReference>
<gene>
    <name evidence="9" type="primary">inx</name>
    <name evidence="10" type="ORF">BaRGS_00022062</name>
</gene>
<keyword evidence="5 9" id="KW-1133">Transmembrane helix</keyword>
<dbReference type="AlphaFoldDB" id="A0ABD0KHV1"/>
<keyword evidence="8 9" id="KW-0407">Ion channel</keyword>
<evidence type="ECO:0000256" key="4">
    <source>
        <dbReference type="ARBA" id="ARBA00022692"/>
    </source>
</evidence>
<accession>A0ABD0KHV1</accession>
<evidence type="ECO:0000313" key="10">
    <source>
        <dbReference type="EMBL" id="KAK7486661.1"/>
    </source>
</evidence>
<evidence type="ECO:0000256" key="5">
    <source>
        <dbReference type="ARBA" id="ARBA00022989"/>
    </source>
</evidence>
<dbReference type="EMBL" id="JACVVK020000175">
    <property type="protein sequence ID" value="KAK7486661.1"/>
    <property type="molecule type" value="Genomic_DNA"/>
</dbReference>
<protein>
    <recommendedName>
        <fullName evidence="9">Innexin</fullName>
    </recommendedName>
</protein>
<name>A0ABD0KHV1_9CAEN</name>
<sequence length="351" mass="38650">MLRHDYSWSDGGLGFGAILLAALAVTSFGLHYVTDPISCTLPEHFEFFQVRYALEICYQGHLSTAKSPEVFVPGRGYEGANPESRPAHHKWVSFALGMGALICFLPQFLWSMLSVSLWLDPHALLSTLADNQRQAADHRRHVILRDTAILLQAALKRGNSALTLATLGRKLLACVTCLLQLVLNSGNMTSPSFAVDPFPCHFEIRQMQNVHRFDVMCGLPLNQFHNRCFTFLFYVFLLLFVLGTIDLLLWICRVIIPGLRDAAVQRYLNAMPGGDGDGDSAVSQLYPCFSESLGWDGRLLLALTADYCGPLAAADLTNHLWVIFKDAPLPAPAPALPATTADDVASGRDVF</sequence>
<keyword evidence="6 9" id="KW-0406">Ion transport</keyword>
<feature type="transmembrane region" description="Helical" evidence="9">
    <location>
        <begin position="91"/>
        <end position="110"/>
    </location>
</feature>
<dbReference type="PRINTS" id="PR01262">
    <property type="entry name" value="INNEXIN"/>
</dbReference>
<dbReference type="PANTHER" id="PTHR11893">
    <property type="entry name" value="INNEXIN"/>
    <property type="match status" value="1"/>
</dbReference>
<feature type="transmembrane region" description="Helical" evidence="9">
    <location>
        <begin position="231"/>
        <end position="256"/>
    </location>
</feature>
<comment type="caution">
    <text evidence="10">The sequence shown here is derived from an EMBL/GenBank/DDBJ whole genome shotgun (WGS) entry which is preliminary data.</text>
</comment>
<dbReference type="PANTHER" id="PTHR11893:SF36">
    <property type="entry name" value="INNEXIN-5"/>
    <property type="match status" value="1"/>
</dbReference>
<comment type="caution">
    <text evidence="9">Lacks conserved residue(s) required for the propagation of feature annotation.</text>
</comment>
<keyword evidence="7 9" id="KW-0472">Membrane</keyword>
<evidence type="ECO:0000256" key="2">
    <source>
        <dbReference type="ARBA" id="ARBA00022448"/>
    </source>
</evidence>
<evidence type="ECO:0000256" key="3">
    <source>
        <dbReference type="ARBA" id="ARBA00022475"/>
    </source>
</evidence>
<comment type="similarity">
    <text evidence="9">Belongs to the pannexin family.</text>
</comment>
<dbReference type="GO" id="GO:0005886">
    <property type="term" value="C:plasma membrane"/>
    <property type="evidence" value="ECO:0007669"/>
    <property type="project" value="UniProtKB-SubCell"/>
</dbReference>
<evidence type="ECO:0000313" key="11">
    <source>
        <dbReference type="Proteomes" id="UP001519460"/>
    </source>
</evidence>
<proteinExistence type="inferred from homology"/>
<dbReference type="GO" id="GO:0034220">
    <property type="term" value="P:monoatomic ion transmembrane transport"/>
    <property type="evidence" value="ECO:0007669"/>
    <property type="project" value="UniProtKB-KW"/>
</dbReference>
<dbReference type="Pfam" id="PF00876">
    <property type="entry name" value="Innexin"/>
    <property type="match status" value="1"/>
</dbReference>
<comment type="function">
    <text evidence="9">Structural component of the gap junctions.</text>
</comment>
<keyword evidence="2 9" id="KW-0813">Transport</keyword>
<dbReference type="InterPro" id="IPR000990">
    <property type="entry name" value="Innexin"/>
</dbReference>
<organism evidence="10 11">
    <name type="scientific">Batillaria attramentaria</name>
    <dbReference type="NCBI Taxonomy" id="370345"/>
    <lineage>
        <taxon>Eukaryota</taxon>
        <taxon>Metazoa</taxon>
        <taxon>Spiralia</taxon>
        <taxon>Lophotrochozoa</taxon>
        <taxon>Mollusca</taxon>
        <taxon>Gastropoda</taxon>
        <taxon>Caenogastropoda</taxon>
        <taxon>Sorbeoconcha</taxon>
        <taxon>Cerithioidea</taxon>
        <taxon>Batillariidae</taxon>
        <taxon>Batillaria</taxon>
    </lineage>
</organism>
<evidence type="ECO:0000256" key="7">
    <source>
        <dbReference type="ARBA" id="ARBA00023136"/>
    </source>
</evidence>